<dbReference type="EMBL" id="AAJBTD010000017">
    <property type="protein sequence ID" value="ECK4185674.1"/>
    <property type="molecule type" value="Genomic_DNA"/>
</dbReference>
<dbReference type="AlphaFoldDB" id="A0A5Y4F7N7"/>
<dbReference type="PANTHER" id="PTHR43252">
    <property type="entry name" value="TRANSCRIPTIONAL REGULATOR YQJI"/>
    <property type="match status" value="1"/>
</dbReference>
<dbReference type="InterPro" id="IPR036390">
    <property type="entry name" value="WH_DNA-bd_sf"/>
</dbReference>
<dbReference type="EMBL" id="AAGOPO010000002">
    <property type="protein sequence ID" value="EBQ3196353.1"/>
    <property type="molecule type" value="Genomic_DNA"/>
</dbReference>
<evidence type="ECO:0000313" key="7">
    <source>
        <dbReference type="EMBL" id="ECK4185674.1"/>
    </source>
</evidence>
<dbReference type="RefSeq" id="WP_080089108.1">
    <property type="nucleotide sequence ID" value="NZ_MYND01000003.1"/>
</dbReference>
<evidence type="ECO:0000313" key="3">
    <source>
        <dbReference type="EMBL" id="EBQ3196353.1"/>
    </source>
</evidence>
<reference evidence="6" key="3">
    <citation type="submission" date="2019-07" db="EMBL/GenBank/DDBJ databases">
        <authorList>
            <consortium name="PulseNet: The National Subtyping Network for Foodborne Disease Surveillance"/>
            <person name="Tarr C.L."/>
            <person name="Trees E."/>
            <person name="Katz L.S."/>
            <person name="Carleton-Romer H.A."/>
            <person name="Stroika S."/>
            <person name="Kucerova Z."/>
            <person name="Roache K.F."/>
            <person name="Sabol A.L."/>
            <person name="Besser J."/>
            <person name="Gerner-Smidt P."/>
        </authorList>
    </citation>
    <scope>NUCLEOTIDE SEQUENCE</scope>
    <source>
        <strain evidence="2">PNUSAS044250</strain>
        <strain evidence="6">PNUSAS085490</strain>
        <strain evidence="7">PNUSAS085734</strain>
    </source>
</reference>
<dbReference type="EMBL" id="AAJAHM010000001">
    <property type="protein sequence ID" value="ECK0197217.1"/>
    <property type="molecule type" value="Genomic_DNA"/>
</dbReference>
<feature type="domain" description="Transcription regulator PadR N-terminal" evidence="1">
    <location>
        <begin position="96"/>
        <end position="164"/>
    </location>
</feature>
<evidence type="ECO:0000313" key="2">
    <source>
        <dbReference type="EMBL" id="EBO5512860.1"/>
    </source>
</evidence>
<reference evidence="5" key="1">
    <citation type="submission" date="2018-07" db="EMBL/GenBank/DDBJ databases">
        <authorList>
            <consortium name="NARMS: The National Antimicrobial Resistance Monitoring System"/>
        </authorList>
    </citation>
    <scope>NUCLEOTIDE SEQUENCE</scope>
    <source>
        <strain evidence="5">FSIS1703065</strain>
    </source>
</reference>
<organism evidence="6">
    <name type="scientific">Salmonella enterica</name>
    <name type="common">Salmonella choleraesuis</name>
    <dbReference type="NCBI Taxonomy" id="28901"/>
    <lineage>
        <taxon>Bacteria</taxon>
        <taxon>Pseudomonadati</taxon>
        <taxon>Pseudomonadota</taxon>
        <taxon>Gammaproteobacteria</taxon>
        <taxon>Enterobacterales</taxon>
        <taxon>Enterobacteriaceae</taxon>
        <taxon>Salmonella</taxon>
    </lineage>
</organism>
<gene>
    <name evidence="4" type="ORF">AKM18_00155</name>
    <name evidence="3" type="ORF">AKM19_02095</name>
    <name evidence="5" type="ORF">CHN20_04505</name>
    <name evidence="2" type="ORF">DQ592_05835</name>
    <name evidence="6" type="ORF">FQR12_00125</name>
    <name evidence="7" type="ORF">FRK30_15465</name>
</gene>
<accession>A0A5Y4F7N7</accession>
<dbReference type="EMBL" id="AAGOWW010000001">
    <property type="protein sequence ID" value="EBQ4050323.1"/>
    <property type="molecule type" value="Genomic_DNA"/>
</dbReference>
<dbReference type="Pfam" id="PF03551">
    <property type="entry name" value="PadR"/>
    <property type="match status" value="1"/>
</dbReference>
<dbReference type="InterPro" id="IPR005149">
    <property type="entry name" value="Tscrpt_reg_PadR_N"/>
</dbReference>
<dbReference type="Gene3D" id="1.10.10.10">
    <property type="entry name" value="Winged helix-like DNA-binding domain superfamily/Winged helix DNA-binding domain"/>
    <property type="match status" value="1"/>
</dbReference>
<evidence type="ECO:0000313" key="6">
    <source>
        <dbReference type="EMBL" id="ECK0197217.1"/>
    </source>
</evidence>
<comment type="caution">
    <text evidence="6">The sequence shown here is derived from an EMBL/GenBank/DDBJ whole genome shotgun (WGS) entry which is preliminary data.</text>
</comment>
<dbReference type="EMBL" id="AAGIWK010000006">
    <property type="protein sequence ID" value="EBO5512860.1"/>
    <property type="molecule type" value="Genomic_DNA"/>
</dbReference>
<evidence type="ECO:0000313" key="4">
    <source>
        <dbReference type="EMBL" id="EBQ4050323.1"/>
    </source>
</evidence>
<sequence>MQNQHEGCCKNQDHKHDGCCKDREHQHEGCCKNQDHKHDGCCKDREHQHEGCHSAHQHEKASCGGEHRHGHGCGRHGQGGGRRQRFFGHGELRLVILDILTRDASHGYELIKAIENLTGGGYTPSAGVIYPTLDFLQDQQFITISDEEGGRKKIAITANGAQWLDENREHLTHIQARLKARCVGMELRKNPQMKRALDNFKAVLDLRINHSDINDAQIKRIIGVIDRAALEIAELD</sequence>
<protein>
    <submittedName>
        <fullName evidence="6">PadR family transcriptional regulator</fullName>
    </submittedName>
</protein>
<evidence type="ECO:0000259" key="1">
    <source>
        <dbReference type="Pfam" id="PF03551"/>
    </source>
</evidence>
<reference evidence="3" key="2">
    <citation type="submission" date="2018-07" db="EMBL/GenBank/DDBJ databases">
        <authorList>
            <consortium name="GenomeTrakr network: Whole genome sequencing for foodborne pathogen traceback"/>
        </authorList>
    </citation>
    <scope>NUCLEOTIDE SEQUENCE</scope>
    <source>
        <strain evidence="4">FLUFL-1885</strain>
        <strain evidence="3">FLUFL-1886</strain>
    </source>
</reference>
<proteinExistence type="predicted"/>
<dbReference type="PANTHER" id="PTHR43252:SF7">
    <property type="entry name" value="TRANSCRIPTIONAL REGULATOR YQJI"/>
    <property type="match status" value="1"/>
</dbReference>
<dbReference type="InterPro" id="IPR036388">
    <property type="entry name" value="WH-like_DNA-bd_sf"/>
</dbReference>
<dbReference type="SUPFAM" id="SSF46785">
    <property type="entry name" value="Winged helix' DNA-binding domain"/>
    <property type="match status" value="1"/>
</dbReference>
<dbReference type="EMBL" id="AAGXHD010000004">
    <property type="protein sequence ID" value="EBS9906239.1"/>
    <property type="molecule type" value="Genomic_DNA"/>
</dbReference>
<evidence type="ECO:0000313" key="5">
    <source>
        <dbReference type="EMBL" id="EBS9906239.1"/>
    </source>
</evidence>
<name>A0A5Y4F7N7_SALER</name>